<reference evidence="3 4" key="1">
    <citation type="journal article" date="2019" name="Nat. Plants">
        <title>Stout camphor tree genome fills gaps in understanding of flowering plant genome evolution.</title>
        <authorList>
            <person name="Chaw S.M."/>
            <person name="Liu Y.C."/>
            <person name="Wu Y.W."/>
            <person name="Wang H.Y."/>
            <person name="Lin C.I."/>
            <person name="Wu C.S."/>
            <person name="Ke H.M."/>
            <person name="Chang L.Y."/>
            <person name="Hsu C.Y."/>
            <person name="Yang H.T."/>
            <person name="Sudianto E."/>
            <person name="Hsu M.H."/>
            <person name="Wu K.P."/>
            <person name="Wang L.N."/>
            <person name="Leebens-Mack J.H."/>
            <person name="Tsai I.J."/>
        </authorList>
    </citation>
    <scope>NUCLEOTIDE SEQUENCE [LARGE SCALE GENOMIC DNA]</scope>
    <source>
        <strain evidence="4">cv. Chaw 1501</strain>
        <tissue evidence="3">Young leaves</tissue>
    </source>
</reference>
<evidence type="ECO:0000259" key="2">
    <source>
        <dbReference type="PROSITE" id="PS50090"/>
    </source>
</evidence>
<dbReference type="Pfam" id="PF13837">
    <property type="entry name" value="Myb_DNA-bind_4"/>
    <property type="match status" value="1"/>
</dbReference>
<feature type="compositionally biased region" description="Pro residues" evidence="1">
    <location>
        <begin position="7"/>
        <end position="17"/>
    </location>
</feature>
<dbReference type="Proteomes" id="UP000283530">
    <property type="component" value="Unassembled WGS sequence"/>
</dbReference>
<accession>A0A3S4P990</accession>
<dbReference type="InterPro" id="IPR044822">
    <property type="entry name" value="Myb_DNA-bind_4"/>
</dbReference>
<organism evidence="3 4">
    <name type="scientific">Cinnamomum micranthum f. kanehirae</name>
    <dbReference type="NCBI Taxonomy" id="337451"/>
    <lineage>
        <taxon>Eukaryota</taxon>
        <taxon>Viridiplantae</taxon>
        <taxon>Streptophyta</taxon>
        <taxon>Embryophyta</taxon>
        <taxon>Tracheophyta</taxon>
        <taxon>Spermatophyta</taxon>
        <taxon>Magnoliopsida</taxon>
        <taxon>Magnoliidae</taxon>
        <taxon>Laurales</taxon>
        <taxon>Lauraceae</taxon>
        <taxon>Cinnamomum</taxon>
    </lineage>
</organism>
<dbReference type="Gene3D" id="1.10.10.60">
    <property type="entry name" value="Homeodomain-like"/>
    <property type="match status" value="1"/>
</dbReference>
<feature type="region of interest" description="Disordered" evidence="1">
    <location>
        <begin position="119"/>
        <end position="145"/>
    </location>
</feature>
<dbReference type="SMART" id="SM00595">
    <property type="entry name" value="MADF"/>
    <property type="match status" value="1"/>
</dbReference>
<evidence type="ECO:0000256" key="1">
    <source>
        <dbReference type="SAM" id="MobiDB-lite"/>
    </source>
</evidence>
<dbReference type="OrthoDB" id="1901794at2759"/>
<comment type="caution">
    <text evidence="3">The sequence shown here is derived from an EMBL/GenBank/DDBJ whole genome shotgun (WGS) entry which is preliminary data.</text>
</comment>
<dbReference type="PROSITE" id="PS50090">
    <property type="entry name" value="MYB_LIKE"/>
    <property type="match status" value="1"/>
</dbReference>
<feature type="region of interest" description="Disordered" evidence="1">
    <location>
        <begin position="265"/>
        <end position="285"/>
    </location>
</feature>
<evidence type="ECO:0000313" key="4">
    <source>
        <dbReference type="Proteomes" id="UP000283530"/>
    </source>
</evidence>
<dbReference type="InterPro" id="IPR044823">
    <property type="entry name" value="ASIL1/2-like"/>
</dbReference>
<evidence type="ECO:0000313" key="3">
    <source>
        <dbReference type="EMBL" id="RWR87343.1"/>
    </source>
</evidence>
<dbReference type="PANTHER" id="PTHR31307">
    <property type="entry name" value="TRIHELIX TRANSCRIPTION FACTOR ASIL2"/>
    <property type="match status" value="1"/>
</dbReference>
<proteinExistence type="predicted"/>
<gene>
    <name evidence="3" type="ORF">CKAN_01628000</name>
</gene>
<protein>
    <submittedName>
        <fullName evidence="3">Trihelix transcription factor ASIL2-like protein</fullName>
    </submittedName>
</protein>
<dbReference type="AlphaFoldDB" id="A0A3S4P990"/>
<dbReference type="InterPro" id="IPR001005">
    <property type="entry name" value="SANT/Myb"/>
</dbReference>
<keyword evidence="4" id="KW-1185">Reference proteome</keyword>
<feature type="domain" description="Myb-like" evidence="2">
    <location>
        <begin position="32"/>
        <end position="92"/>
    </location>
</feature>
<sequence length="285" mass="31702">MASSSSSPPPPPPPRPTNPLQASSRRLPPPCWTSEETAALIDAYRLKWYSLNRGNLKASHWQEVAESVTRTCPHVSPPKTSLQCRHKIEKLRKRYRNEKQRSAASAAPPSWPFYRKMDSMEIGAPSPNSDTTDDEDDAGDGRFNGHTRSIHRLLISGGNRPGGRSGGAAGPRIRIVKREVVEEEDGSGFEAGKRRRTRKGEDGVGELVAAIRALGEGFVRMERLKMEMAREAERMKMEMEMKTTEMILESQQRIVDAFVEGFGERNRSEEKAAAAASPSPLPHEE</sequence>
<dbReference type="EMBL" id="QPKB01000006">
    <property type="protein sequence ID" value="RWR87343.1"/>
    <property type="molecule type" value="Genomic_DNA"/>
</dbReference>
<feature type="region of interest" description="Disordered" evidence="1">
    <location>
        <begin position="95"/>
        <end position="114"/>
    </location>
</feature>
<dbReference type="FunFam" id="1.10.10.60:FF:000152">
    <property type="entry name" value="Trihelix transcription factor ASIL2"/>
    <property type="match status" value="1"/>
</dbReference>
<name>A0A3S4P990_9MAGN</name>
<dbReference type="PANTHER" id="PTHR31307:SF49">
    <property type="entry name" value="ALCOHOL DEHYDROGENASE TRANSCRIPTION FACTOR MYB_SANT-LIKE FAMILY PROTEIN"/>
    <property type="match status" value="1"/>
</dbReference>
<feature type="region of interest" description="Disordered" evidence="1">
    <location>
        <begin position="1"/>
        <end position="31"/>
    </location>
</feature>